<evidence type="ECO:0000313" key="2">
    <source>
        <dbReference type="Proteomes" id="UP000077755"/>
    </source>
</evidence>
<dbReference type="AlphaFoldDB" id="A0AAF1AJU7"/>
<gene>
    <name evidence="1" type="ORF">DCAR_0101953</name>
</gene>
<keyword evidence="2" id="KW-1185">Reference proteome</keyword>
<sequence length="70" mass="7834">MAAPDKSSSPDLIKKKVWSHEVAIGELNTLSSSRAVYQKNGNLYFRTSIVKAKAFEEKQLQKLQKQSSHG</sequence>
<dbReference type="SUPFAM" id="SSF46579">
    <property type="entry name" value="Prefoldin"/>
    <property type="match status" value="1"/>
</dbReference>
<reference evidence="1" key="2">
    <citation type="submission" date="2022-03" db="EMBL/GenBank/DDBJ databases">
        <title>Draft title - Genomic analysis of global carrot germplasm unveils the trajectory of domestication and the origin of high carotenoid orange carrot.</title>
        <authorList>
            <person name="Iorizzo M."/>
            <person name="Ellison S."/>
            <person name="Senalik D."/>
            <person name="Macko-Podgorni A."/>
            <person name="Grzebelus D."/>
            <person name="Bostan H."/>
            <person name="Rolling W."/>
            <person name="Curaba J."/>
            <person name="Simon P."/>
        </authorList>
    </citation>
    <scope>NUCLEOTIDE SEQUENCE</scope>
    <source>
        <tissue evidence="1">Leaf</tissue>
    </source>
</reference>
<accession>A0AAF1AJU7</accession>
<name>A0AAF1AJU7_DAUCS</name>
<reference evidence="1" key="1">
    <citation type="journal article" date="2016" name="Nat. Genet.">
        <title>A high-quality carrot genome assembly provides new insights into carotenoid accumulation and asterid genome evolution.</title>
        <authorList>
            <person name="Iorizzo M."/>
            <person name="Ellison S."/>
            <person name="Senalik D."/>
            <person name="Zeng P."/>
            <person name="Satapoomin P."/>
            <person name="Huang J."/>
            <person name="Bowman M."/>
            <person name="Iovene M."/>
            <person name="Sanseverino W."/>
            <person name="Cavagnaro P."/>
            <person name="Yildiz M."/>
            <person name="Macko-Podgorni A."/>
            <person name="Moranska E."/>
            <person name="Grzebelus E."/>
            <person name="Grzebelus D."/>
            <person name="Ashrafi H."/>
            <person name="Zheng Z."/>
            <person name="Cheng S."/>
            <person name="Spooner D."/>
            <person name="Van Deynze A."/>
            <person name="Simon P."/>
        </authorList>
    </citation>
    <scope>NUCLEOTIDE SEQUENCE</scope>
    <source>
        <tissue evidence="1">Leaf</tissue>
    </source>
</reference>
<evidence type="ECO:0000313" key="1">
    <source>
        <dbReference type="EMBL" id="WOG82785.1"/>
    </source>
</evidence>
<dbReference type="EMBL" id="CP093343">
    <property type="protein sequence ID" value="WOG82785.1"/>
    <property type="molecule type" value="Genomic_DNA"/>
</dbReference>
<proteinExistence type="predicted"/>
<protein>
    <submittedName>
        <fullName evidence="1">Uncharacterized protein</fullName>
    </submittedName>
</protein>
<organism evidence="1 2">
    <name type="scientific">Daucus carota subsp. sativus</name>
    <name type="common">Carrot</name>
    <dbReference type="NCBI Taxonomy" id="79200"/>
    <lineage>
        <taxon>Eukaryota</taxon>
        <taxon>Viridiplantae</taxon>
        <taxon>Streptophyta</taxon>
        <taxon>Embryophyta</taxon>
        <taxon>Tracheophyta</taxon>
        <taxon>Spermatophyta</taxon>
        <taxon>Magnoliopsida</taxon>
        <taxon>eudicotyledons</taxon>
        <taxon>Gunneridae</taxon>
        <taxon>Pentapetalae</taxon>
        <taxon>asterids</taxon>
        <taxon>campanulids</taxon>
        <taxon>Apiales</taxon>
        <taxon>Apiaceae</taxon>
        <taxon>Apioideae</taxon>
        <taxon>Scandiceae</taxon>
        <taxon>Daucinae</taxon>
        <taxon>Daucus</taxon>
        <taxon>Daucus sect. Daucus</taxon>
    </lineage>
</organism>
<dbReference type="Proteomes" id="UP000077755">
    <property type="component" value="Chromosome 1"/>
</dbReference>